<protein>
    <submittedName>
        <fullName evidence="1 2">Uncharacterized protein</fullName>
    </submittedName>
</protein>
<dbReference type="PaxDb" id="3880-AES90181"/>
<evidence type="ECO:0000313" key="1">
    <source>
        <dbReference type="EMBL" id="AES90181.1"/>
    </source>
</evidence>
<name>G7JL94_MEDTR</name>
<accession>G7JL94</accession>
<reference evidence="1 3" key="2">
    <citation type="journal article" date="2014" name="BMC Genomics">
        <title>An improved genome release (version Mt4.0) for the model legume Medicago truncatula.</title>
        <authorList>
            <person name="Tang H."/>
            <person name="Krishnakumar V."/>
            <person name="Bidwell S."/>
            <person name="Rosen B."/>
            <person name="Chan A."/>
            <person name="Zhou S."/>
            <person name="Gentzbittel L."/>
            <person name="Childs K.L."/>
            <person name="Yandell M."/>
            <person name="Gundlach H."/>
            <person name="Mayer K.F."/>
            <person name="Schwartz D.C."/>
            <person name="Town C.D."/>
        </authorList>
    </citation>
    <scope>GENOME REANNOTATION</scope>
    <source>
        <strain evidence="2 3">cv. Jemalong A17</strain>
    </source>
</reference>
<proteinExistence type="predicted"/>
<keyword evidence="3" id="KW-1185">Reference proteome</keyword>
<organism evidence="1 3">
    <name type="scientific">Medicago truncatula</name>
    <name type="common">Barrel medic</name>
    <name type="synonym">Medicago tribuloides</name>
    <dbReference type="NCBI Taxonomy" id="3880"/>
    <lineage>
        <taxon>Eukaryota</taxon>
        <taxon>Viridiplantae</taxon>
        <taxon>Streptophyta</taxon>
        <taxon>Embryophyta</taxon>
        <taxon>Tracheophyta</taxon>
        <taxon>Spermatophyta</taxon>
        <taxon>Magnoliopsida</taxon>
        <taxon>eudicotyledons</taxon>
        <taxon>Gunneridae</taxon>
        <taxon>Pentapetalae</taxon>
        <taxon>rosids</taxon>
        <taxon>fabids</taxon>
        <taxon>Fabales</taxon>
        <taxon>Fabaceae</taxon>
        <taxon>Papilionoideae</taxon>
        <taxon>50 kb inversion clade</taxon>
        <taxon>NPAAA clade</taxon>
        <taxon>Hologalegina</taxon>
        <taxon>IRL clade</taxon>
        <taxon>Trifolieae</taxon>
        <taxon>Medicago</taxon>
    </lineage>
</organism>
<gene>
    <name evidence="1" type="ordered locus">MTR_4g086230</name>
</gene>
<reference evidence="1 3" key="1">
    <citation type="journal article" date="2011" name="Nature">
        <title>The Medicago genome provides insight into the evolution of rhizobial symbioses.</title>
        <authorList>
            <person name="Young N.D."/>
            <person name="Debelle F."/>
            <person name="Oldroyd G.E."/>
            <person name="Geurts R."/>
            <person name="Cannon S.B."/>
            <person name="Udvardi M.K."/>
            <person name="Benedito V.A."/>
            <person name="Mayer K.F."/>
            <person name="Gouzy J."/>
            <person name="Schoof H."/>
            <person name="Van de Peer Y."/>
            <person name="Proost S."/>
            <person name="Cook D.R."/>
            <person name="Meyers B.C."/>
            <person name="Spannagl M."/>
            <person name="Cheung F."/>
            <person name="De Mita S."/>
            <person name="Krishnakumar V."/>
            <person name="Gundlach H."/>
            <person name="Zhou S."/>
            <person name="Mudge J."/>
            <person name="Bharti A.K."/>
            <person name="Murray J.D."/>
            <person name="Naoumkina M.A."/>
            <person name="Rosen B."/>
            <person name="Silverstein K.A."/>
            <person name="Tang H."/>
            <person name="Rombauts S."/>
            <person name="Zhao P.X."/>
            <person name="Zhou P."/>
            <person name="Barbe V."/>
            <person name="Bardou P."/>
            <person name="Bechner M."/>
            <person name="Bellec A."/>
            <person name="Berger A."/>
            <person name="Berges H."/>
            <person name="Bidwell S."/>
            <person name="Bisseling T."/>
            <person name="Choisne N."/>
            <person name="Couloux A."/>
            <person name="Denny R."/>
            <person name="Deshpande S."/>
            <person name="Dai X."/>
            <person name="Doyle J.J."/>
            <person name="Dudez A.M."/>
            <person name="Farmer A.D."/>
            <person name="Fouteau S."/>
            <person name="Franken C."/>
            <person name="Gibelin C."/>
            <person name="Gish J."/>
            <person name="Goldstein S."/>
            <person name="Gonzalez A.J."/>
            <person name="Green P.J."/>
            <person name="Hallab A."/>
            <person name="Hartog M."/>
            <person name="Hua A."/>
            <person name="Humphray S.J."/>
            <person name="Jeong D.H."/>
            <person name="Jing Y."/>
            <person name="Jocker A."/>
            <person name="Kenton S.M."/>
            <person name="Kim D.J."/>
            <person name="Klee K."/>
            <person name="Lai H."/>
            <person name="Lang C."/>
            <person name="Lin S."/>
            <person name="Macmil S.L."/>
            <person name="Magdelenat G."/>
            <person name="Matthews L."/>
            <person name="McCorrison J."/>
            <person name="Monaghan E.L."/>
            <person name="Mun J.H."/>
            <person name="Najar F.Z."/>
            <person name="Nicholson C."/>
            <person name="Noirot C."/>
            <person name="O'Bleness M."/>
            <person name="Paule C.R."/>
            <person name="Poulain J."/>
            <person name="Prion F."/>
            <person name="Qin B."/>
            <person name="Qu C."/>
            <person name="Retzel E.F."/>
            <person name="Riddle C."/>
            <person name="Sallet E."/>
            <person name="Samain S."/>
            <person name="Samson N."/>
            <person name="Sanders I."/>
            <person name="Saurat O."/>
            <person name="Scarpelli C."/>
            <person name="Schiex T."/>
            <person name="Segurens B."/>
            <person name="Severin A.J."/>
            <person name="Sherrier D.J."/>
            <person name="Shi R."/>
            <person name="Sims S."/>
            <person name="Singer S.R."/>
            <person name="Sinharoy S."/>
            <person name="Sterck L."/>
            <person name="Viollet A."/>
            <person name="Wang B.B."/>
            <person name="Wang K."/>
            <person name="Wang M."/>
            <person name="Wang X."/>
            <person name="Warfsmann J."/>
            <person name="Weissenbach J."/>
            <person name="White D.D."/>
            <person name="White J.D."/>
            <person name="Wiley G.B."/>
            <person name="Wincker P."/>
            <person name="Xing Y."/>
            <person name="Yang L."/>
            <person name="Yao Z."/>
            <person name="Ying F."/>
            <person name="Zhai J."/>
            <person name="Zhou L."/>
            <person name="Zuber A."/>
            <person name="Denarie J."/>
            <person name="Dixon R.A."/>
            <person name="May G.D."/>
            <person name="Schwartz D.C."/>
            <person name="Rogers J."/>
            <person name="Quetier F."/>
            <person name="Town C.D."/>
            <person name="Roe B.A."/>
        </authorList>
    </citation>
    <scope>NUCLEOTIDE SEQUENCE [LARGE SCALE GENOMIC DNA]</scope>
    <source>
        <strain evidence="1">A17</strain>
        <strain evidence="2 3">cv. Jemalong A17</strain>
    </source>
</reference>
<dbReference type="EMBL" id="CM001220">
    <property type="protein sequence ID" value="AES90181.1"/>
    <property type="molecule type" value="Genomic_DNA"/>
</dbReference>
<reference evidence="2" key="3">
    <citation type="submission" date="2015-04" db="UniProtKB">
        <authorList>
            <consortium name="EnsemblPlants"/>
        </authorList>
    </citation>
    <scope>IDENTIFICATION</scope>
    <source>
        <strain evidence="2">cv. Jemalong A17</strain>
    </source>
</reference>
<evidence type="ECO:0000313" key="2">
    <source>
        <dbReference type="EnsemblPlants" id="AES90181"/>
    </source>
</evidence>
<dbReference type="AlphaFoldDB" id="G7JL94"/>
<dbReference type="EnsemblPlants" id="AES90181">
    <property type="protein sequence ID" value="AES90181"/>
    <property type="gene ID" value="MTR_4g086230"/>
</dbReference>
<dbReference type="HOGENOM" id="CLU_2609653_0_0_1"/>
<evidence type="ECO:0000313" key="3">
    <source>
        <dbReference type="Proteomes" id="UP000002051"/>
    </source>
</evidence>
<sequence length="79" mass="8821">MRVITSVMDGEVGEWSWQLASGGVVVALWIDWLCWLGEEENAPFFPITHHDITTEIPVHAQWLQCLSFASCIGGECGMK</sequence>
<dbReference type="Proteomes" id="UP000002051">
    <property type="component" value="Chromosome 4"/>
</dbReference>